<evidence type="ECO:0000256" key="9">
    <source>
        <dbReference type="ARBA" id="ARBA00038669"/>
    </source>
</evidence>
<evidence type="ECO:0000259" key="13">
    <source>
        <dbReference type="PROSITE" id="PS50893"/>
    </source>
</evidence>
<dbReference type="Pfam" id="PF08352">
    <property type="entry name" value="oligo_HPY"/>
    <property type="match status" value="2"/>
</dbReference>
<keyword evidence="7" id="KW-0406">Ion transport</keyword>
<dbReference type="GO" id="GO:0005886">
    <property type="term" value="C:plasma membrane"/>
    <property type="evidence" value="ECO:0007669"/>
    <property type="project" value="UniProtKB-SubCell"/>
</dbReference>
<keyword evidence="6" id="KW-1278">Translocase</keyword>
<dbReference type="SUPFAM" id="SSF52540">
    <property type="entry name" value="P-loop containing nucleoside triphosphate hydrolases"/>
    <property type="match status" value="2"/>
</dbReference>
<evidence type="ECO:0000256" key="5">
    <source>
        <dbReference type="ARBA" id="ARBA00022840"/>
    </source>
</evidence>
<name>A0ABD5VF87_9EURY</name>
<dbReference type="Proteomes" id="UP001596395">
    <property type="component" value="Unassembled WGS sequence"/>
</dbReference>
<evidence type="ECO:0000313" key="15">
    <source>
        <dbReference type="Proteomes" id="UP001596395"/>
    </source>
</evidence>
<dbReference type="InterPro" id="IPR050388">
    <property type="entry name" value="ABC_Ni/Peptide_Import"/>
</dbReference>
<dbReference type="PROSITE" id="PS50893">
    <property type="entry name" value="ABC_TRANSPORTER_2"/>
    <property type="match status" value="2"/>
</dbReference>
<dbReference type="InterPro" id="IPR027417">
    <property type="entry name" value="P-loop_NTPase"/>
</dbReference>
<dbReference type="Gene3D" id="3.40.50.300">
    <property type="entry name" value="P-loop containing nucleotide triphosphate hydrolases"/>
    <property type="match status" value="2"/>
</dbReference>
<reference evidence="14 15" key="1">
    <citation type="journal article" date="2019" name="Int. J. Syst. Evol. Microbiol.">
        <title>The Global Catalogue of Microorganisms (GCM) 10K type strain sequencing project: providing services to taxonomists for standard genome sequencing and annotation.</title>
        <authorList>
            <consortium name="The Broad Institute Genomics Platform"/>
            <consortium name="The Broad Institute Genome Sequencing Center for Infectious Disease"/>
            <person name="Wu L."/>
            <person name="Ma J."/>
        </authorList>
    </citation>
    <scope>NUCLEOTIDE SEQUENCE [LARGE SCALE GENOMIC DNA]</scope>
    <source>
        <strain evidence="14 15">GX26</strain>
    </source>
</reference>
<evidence type="ECO:0000256" key="8">
    <source>
        <dbReference type="ARBA" id="ARBA00023136"/>
    </source>
</evidence>
<evidence type="ECO:0000256" key="4">
    <source>
        <dbReference type="ARBA" id="ARBA00022741"/>
    </source>
</evidence>
<dbReference type="GO" id="GO:0015413">
    <property type="term" value="F:ABC-type nickel transporter activity"/>
    <property type="evidence" value="ECO:0007669"/>
    <property type="project" value="UniProtKB-EC"/>
</dbReference>
<comment type="caution">
    <text evidence="14">The sequence shown here is derived from an EMBL/GenBank/DDBJ whole genome shotgun (WGS) entry which is preliminary data.</text>
</comment>
<keyword evidence="3" id="KW-1003">Cell membrane</keyword>
<accession>A0ABD5VF87</accession>
<dbReference type="FunFam" id="3.40.50.300:FF:000016">
    <property type="entry name" value="Oligopeptide ABC transporter ATP-binding component"/>
    <property type="match status" value="2"/>
</dbReference>
<dbReference type="Pfam" id="PF00005">
    <property type="entry name" value="ABC_tran"/>
    <property type="match status" value="2"/>
</dbReference>
<dbReference type="CDD" id="cd03257">
    <property type="entry name" value="ABC_NikE_OppD_transporters"/>
    <property type="match status" value="2"/>
</dbReference>
<comment type="subcellular location">
    <subcellularLocation>
        <location evidence="1">Cell membrane</location>
        <topology evidence="1">Peripheral membrane protein</topology>
    </subcellularLocation>
</comment>
<proteinExistence type="predicted"/>
<dbReference type="SMART" id="SM00382">
    <property type="entry name" value="AAA"/>
    <property type="match status" value="2"/>
</dbReference>
<keyword evidence="2" id="KW-0813">Transport</keyword>
<dbReference type="EMBL" id="JBHSXN010000003">
    <property type="protein sequence ID" value="MFC6954209.1"/>
    <property type="molecule type" value="Genomic_DNA"/>
</dbReference>
<evidence type="ECO:0000256" key="7">
    <source>
        <dbReference type="ARBA" id="ARBA00023065"/>
    </source>
</evidence>
<dbReference type="InterPro" id="IPR013563">
    <property type="entry name" value="Oligopep_ABC_C"/>
</dbReference>
<feature type="domain" description="ABC transporter" evidence="13">
    <location>
        <begin position="357"/>
        <end position="609"/>
    </location>
</feature>
<evidence type="ECO:0000256" key="6">
    <source>
        <dbReference type="ARBA" id="ARBA00022967"/>
    </source>
</evidence>
<dbReference type="EC" id="7.2.2.11" evidence="10"/>
<dbReference type="GO" id="GO:0005524">
    <property type="term" value="F:ATP binding"/>
    <property type="evidence" value="ECO:0007669"/>
    <property type="project" value="UniProtKB-KW"/>
</dbReference>
<evidence type="ECO:0000256" key="3">
    <source>
        <dbReference type="ARBA" id="ARBA00022475"/>
    </source>
</evidence>
<evidence type="ECO:0000256" key="2">
    <source>
        <dbReference type="ARBA" id="ARBA00022448"/>
    </source>
</evidence>
<evidence type="ECO:0000256" key="1">
    <source>
        <dbReference type="ARBA" id="ARBA00004202"/>
    </source>
</evidence>
<evidence type="ECO:0000256" key="11">
    <source>
        <dbReference type="ARBA" id="ARBA00044143"/>
    </source>
</evidence>
<keyword evidence="15" id="KW-1185">Reference proteome</keyword>
<comment type="catalytic activity">
    <reaction evidence="12">
        <text>Ni(2+)(out) + ATP + H2O = Ni(2+)(in) + ADP + phosphate + H(+)</text>
        <dbReference type="Rhea" id="RHEA:15557"/>
        <dbReference type="ChEBI" id="CHEBI:15377"/>
        <dbReference type="ChEBI" id="CHEBI:15378"/>
        <dbReference type="ChEBI" id="CHEBI:30616"/>
        <dbReference type="ChEBI" id="CHEBI:43474"/>
        <dbReference type="ChEBI" id="CHEBI:49786"/>
        <dbReference type="ChEBI" id="CHEBI:456216"/>
        <dbReference type="EC" id="7.2.2.11"/>
    </reaction>
    <physiologicalReaction direction="left-to-right" evidence="12">
        <dbReference type="Rhea" id="RHEA:15558"/>
    </physiologicalReaction>
</comment>
<dbReference type="NCBIfam" id="TIGR01727">
    <property type="entry name" value="oligo_HPY"/>
    <property type="match status" value="2"/>
</dbReference>
<sequence length="690" mass="75300">MSMETQSRRSEQETLLSVDSLDVKFEVADGNIHALRDVSLAVEKGETVGLAGESGSGKSTLALAIVQYLDANGWVDDGSITFEGEDLLSASKRDLRSIRGNRIAHVAQNPSSSLNPSMTIGAQIRETIELHQDIDSDAEGTRRVHDVLEQVNLPNPAGIADRYPHELSGGQQQRALLAIGLSCNPDLLILDEPTTGLDVTTQAKFLDLVEDLKAEYDAGILLITHNLGVISEIADRVNILYAGEMLEKGPVEDVFTTPANPYTQALLATTPEIGADKEVKPIPGRIPELDAIPEGCIFADRCEFATEECRTGGIEMASVDDERDHESRCLHWQDVVDNPIDVPAKQASDRTPGEPILSINNLRKYYDEGGFIKNLIGDHDPVKAVNDVSFDIHEGEAVGLVGESGCGKSTLGRTLLKLHTVTSGSIEYDGTDIDSLSKQELNEFRSSCQIIFQDPESSLNPNRTVRQILERPLKLFTDRSADERRARAEELLNQVNLGSDVVDKKPHELSGGQQQRVAIARAFAADPSLIVLDEPVSSLDVSVQASILNLLEELCEEYGTSYLLISHDLSVIEAICDRVAVMYLGEIIETGSTEQIFEPPYHPYTRALLSSIPTLDPHEEKSRIRLDGDVPDARNPPSGCSFNTRCPQKIGEVCETDDPELEGDGDGHCIGCHLSEEEMSESLDATFDQG</sequence>
<dbReference type="PANTHER" id="PTHR43297">
    <property type="entry name" value="OLIGOPEPTIDE TRANSPORT ATP-BINDING PROTEIN APPD"/>
    <property type="match status" value="1"/>
</dbReference>
<dbReference type="InterPro" id="IPR003593">
    <property type="entry name" value="AAA+_ATPase"/>
</dbReference>
<dbReference type="PANTHER" id="PTHR43297:SF13">
    <property type="entry name" value="NICKEL ABC TRANSPORTER, ATP-BINDING PROTEIN"/>
    <property type="match status" value="1"/>
</dbReference>
<keyword evidence="5 14" id="KW-0067">ATP-binding</keyword>
<comment type="subunit">
    <text evidence="9">The complex is composed of two ATP-binding proteins (NikD and NikE), two transmembrane proteins (NikB and NikC) and a solute-binding protein (NikA).</text>
</comment>
<evidence type="ECO:0000256" key="10">
    <source>
        <dbReference type="ARBA" id="ARBA00039098"/>
    </source>
</evidence>
<gene>
    <name evidence="14" type="ORF">ACFQGB_15205</name>
</gene>
<evidence type="ECO:0000313" key="14">
    <source>
        <dbReference type="EMBL" id="MFC6954209.1"/>
    </source>
</evidence>
<dbReference type="InterPro" id="IPR017871">
    <property type="entry name" value="ABC_transporter-like_CS"/>
</dbReference>
<dbReference type="InterPro" id="IPR003439">
    <property type="entry name" value="ABC_transporter-like_ATP-bd"/>
</dbReference>
<dbReference type="PROSITE" id="PS00211">
    <property type="entry name" value="ABC_TRANSPORTER_1"/>
    <property type="match status" value="2"/>
</dbReference>
<feature type="domain" description="ABC transporter" evidence="13">
    <location>
        <begin position="18"/>
        <end position="267"/>
    </location>
</feature>
<dbReference type="RefSeq" id="WP_336351164.1">
    <property type="nucleotide sequence ID" value="NZ_JAZAQL010000003.1"/>
</dbReference>
<keyword evidence="4" id="KW-0547">Nucleotide-binding</keyword>
<keyword evidence="8" id="KW-0472">Membrane</keyword>
<organism evidence="14 15">
    <name type="scientific">Halorubellus litoreus</name>
    <dbReference type="NCBI Taxonomy" id="755308"/>
    <lineage>
        <taxon>Archaea</taxon>
        <taxon>Methanobacteriati</taxon>
        <taxon>Methanobacteriota</taxon>
        <taxon>Stenosarchaea group</taxon>
        <taxon>Halobacteria</taxon>
        <taxon>Halobacteriales</taxon>
        <taxon>Halorubellaceae</taxon>
        <taxon>Halorubellus</taxon>
    </lineage>
</organism>
<evidence type="ECO:0000256" key="12">
    <source>
        <dbReference type="ARBA" id="ARBA00048610"/>
    </source>
</evidence>
<dbReference type="NCBIfam" id="NF007739">
    <property type="entry name" value="PRK10419.1"/>
    <property type="match status" value="2"/>
</dbReference>
<dbReference type="NCBIfam" id="NF008453">
    <property type="entry name" value="PRK11308.1"/>
    <property type="match status" value="2"/>
</dbReference>
<protein>
    <recommendedName>
        <fullName evidence="11">Nickel import system ATP-binding protein NikD</fullName>
        <ecNumber evidence="10">7.2.2.11</ecNumber>
    </recommendedName>
</protein>
<dbReference type="AlphaFoldDB" id="A0ABD5VF87"/>